<name>A0A0M9GP69_9HYPH</name>
<keyword evidence="3" id="KW-1185">Reference proteome</keyword>
<dbReference type="InterPro" id="IPR036465">
    <property type="entry name" value="vWFA_dom_sf"/>
</dbReference>
<evidence type="ECO:0000256" key="1">
    <source>
        <dbReference type="SAM" id="Phobius"/>
    </source>
</evidence>
<dbReference type="SUPFAM" id="SSF53300">
    <property type="entry name" value="vWA-like"/>
    <property type="match status" value="1"/>
</dbReference>
<comment type="caution">
    <text evidence="2">The sequence shown here is derived from an EMBL/GenBank/DDBJ whole genome shotgun (WGS) entry which is preliminary data.</text>
</comment>
<protein>
    <submittedName>
        <fullName evidence="2">Uncharacterized protein</fullName>
    </submittedName>
</protein>
<keyword evidence="1" id="KW-0472">Membrane</keyword>
<evidence type="ECO:0000313" key="2">
    <source>
        <dbReference type="EMBL" id="KPB02557.1"/>
    </source>
</evidence>
<dbReference type="EMBL" id="JXMU01000002">
    <property type="protein sequence ID" value="KPB02557.1"/>
    <property type="molecule type" value="Genomic_DNA"/>
</dbReference>
<feature type="transmembrane region" description="Helical" evidence="1">
    <location>
        <begin position="18"/>
        <end position="37"/>
    </location>
</feature>
<organism evidence="2 3">
    <name type="scientific">Ahrensia marina</name>
    <dbReference type="NCBI Taxonomy" id="1514904"/>
    <lineage>
        <taxon>Bacteria</taxon>
        <taxon>Pseudomonadati</taxon>
        <taxon>Pseudomonadota</taxon>
        <taxon>Alphaproteobacteria</taxon>
        <taxon>Hyphomicrobiales</taxon>
        <taxon>Ahrensiaceae</taxon>
        <taxon>Ahrensia</taxon>
    </lineage>
</organism>
<gene>
    <name evidence="2" type="ORF">SU32_02050</name>
</gene>
<dbReference type="Gene3D" id="3.40.50.410">
    <property type="entry name" value="von Willebrand factor, type A domain"/>
    <property type="match status" value="2"/>
</dbReference>
<evidence type="ECO:0000313" key="3">
    <source>
        <dbReference type="Proteomes" id="UP000038011"/>
    </source>
</evidence>
<sequence length="648" mass="72540">MAKTNILRRFRDDKSGSAYVLAALAIVPMFGMMALAVDYTNHDRIKTDLETATETVALHLAKRVALNPNGSPGDFEEEGKKILEELVDEPVTYDKFAVDVTSGKVQIVAKTQVKTYFMHLFGHENLAAKVQTESRFGRQSIEVAIAIDNSGSMNINAAGIGLPFKSRMDSAKSGARTLIKTATDSIADLQSAEIKFSLVPWNHHVRVPNKYLGSGNSQDAWWIDWEGKSVDHFRYLAPYKASGSSKGDMYYEMPRRQSDWPEAKSDEWVYYDPNKLKDVLPLTPNGQGVDLVTLKNQPGIGIVTRKDVFNRFHNASWKGCFDHRAGEFRETFDAPNPQIGNSLYLPHFAPDEYDFDGWDGYRYWRINYIDDVNAESDFEPHRYGFGYTTLESSDSSDGDHLSTRQKHYKFTNDDIYRARTFNTPKYVGSKTYTRNTTLWGSYGRERVGPDMDCIVPPMLGLSDDVDGINNNKSDGELAKAIKDMTPNGATDLSIGLSWAMNTLTPWEPMRGAGDFKDTQKILVLMTDGDNTINFPNEYAYGHSPHGYAIDDPYDKGWGLYGPPSSDAANGMLDDVAKGMCTNIKSMGVRIYFIYFGATKYSTRAGKLMSHCASSPQNAIWAKTDIDLEKAFEKIGGDIGRLRLTNYSD</sequence>
<reference evidence="2 3" key="1">
    <citation type="submission" date="2015-01" db="EMBL/GenBank/DDBJ databases">
        <title>Ahrensia donghaiensis sp. nov., a novel dimethylsulphoniopropionate-cleavage bacterium isolated from seawater and emended descriptions of the genus Ahrensia and Ahrensia kielensis.</title>
        <authorList>
            <person name="Liu J."/>
        </authorList>
    </citation>
    <scope>NUCLEOTIDE SEQUENCE [LARGE SCALE GENOMIC DNA]</scope>
    <source>
        <strain evidence="2 3">LZD062</strain>
    </source>
</reference>
<dbReference type="STRING" id="1514904.SU32_02050"/>
<keyword evidence="1" id="KW-0812">Transmembrane</keyword>
<dbReference type="RefSeq" id="WP_053997665.1">
    <property type="nucleotide sequence ID" value="NZ_JXMU01000002.1"/>
</dbReference>
<dbReference type="PATRIC" id="fig|1514904.3.peg.1610"/>
<dbReference type="OrthoDB" id="7522752at2"/>
<proteinExistence type="predicted"/>
<accession>A0A0M9GP69</accession>
<keyword evidence="1" id="KW-1133">Transmembrane helix</keyword>
<dbReference type="Proteomes" id="UP000038011">
    <property type="component" value="Unassembled WGS sequence"/>
</dbReference>
<dbReference type="AlphaFoldDB" id="A0A0M9GP69"/>